<organism evidence="4 5">
    <name type="scientific">Panacibacter ginsenosidivorans</name>
    <dbReference type="NCBI Taxonomy" id="1813871"/>
    <lineage>
        <taxon>Bacteria</taxon>
        <taxon>Pseudomonadati</taxon>
        <taxon>Bacteroidota</taxon>
        <taxon>Chitinophagia</taxon>
        <taxon>Chitinophagales</taxon>
        <taxon>Chitinophagaceae</taxon>
        <taxon>Panacibacter</taxon>
    </lineage>
</organism>
<dbReference type="InterPro" id="IPR037359">
    <property type="entry name" value="NST/OST"/>
</dbReference>
<dbReference type="Gene3D" id="3.40.50.300">
    <property type="entry name" value="P-loop containing nucleotide triphosphate hydrolases"/>
    <property type="match status" value="1"/>
</dbReference>
<dbReference type="OrthoDB" id="981508at2"/>
<keyword evidence="2" id="KW-0325">Glycoprotein</keyword>
<evidence type="ECO:0000313" key="4">
    <source>
        <dbReference type="EMBL" id="QEC67377.1"/>
    </source>
</evidence>
<keyword evidence="5" id="KW-1185">Reference proteome</keyword>
<evidence type="ECO:0000256" key="2">
    <source>
        <dbReference type="ARBA" id="ARBA00023180"/>
    </source>
</evidence>
<dbReference type="KEGG" id="pgin:FRZ67_08735"/>
<gene>
    <name evidence="4" type="ORF">FRZ67_08735</name>
</gene>
<dbReference type="PANTHER" id="PTHR10605">
    <property type="entry name" value="HEPARAN SULFATE SULFOTRANSFERASE"/>
    <property type="match status" value="1"/>
</dbReference>
<dbReference type="RefSeq" id="WP_147189184.1">
    <property type="nucleotide sequence ID" value="NZ_CP042435.1"/>
</dbReference>
<feature type="domain" description="Sulfotransferase" evidence="3">
    <location>
        <begin position="7"/>
        <end position="197"/>
    </location>
</feature>
<dbReference type="GO" id="GO:0008146">
    <property type="term" value="F:sulfotransferase activity"/>
    <property type="evidence" value="ECO:0007669"/>
    <property type="project" value="InterPro"/>
</dbReference>
<dbReference type="AlphaFoldDB" id="A0A5B8V7C6"/>
<dbReference type="SUPFAM" id="SSF52540">
    <property type="entry name" value="P-loop containing nucleoside triphosphate hydrolases"/>
    <property type="match status" value="1"/>
</dbReference>
<dbReference type="Pfam" id="PF00685">
    <property type="entry name" value="Sulfotransfer_1"/>
    <property type="match status" value="1"/>
</dbReference>
<dbReference type="InterPro" id="IPR000863">
    <property type="entry name" value="Sulfotransferase_dom"/>
</dbReference>
<evidence type="ECO:0000313" key="5">
    <source>
        <dbReference type="Proteomes" id="UP000321533"/>
    </source>
</evidence>
<sequence>MSRAILPNTFIIGVQKAGTTTLDGWLSQHPQIYCYESLKDVMLFFRFKSIEEILQRMEKEPVPYKGQPVVLQSAVNYIFYPQYLEKLGQMSPAAKLILILRNPVDRAVSSYGYFTKMLREKRRMQGAVIYEPKDSTEFSKDNSDFTYIEHGFYAKQIKSCLKYFSREQLLILDYDDLASNPSKLLKQVFSFLNIDENFQPDLAPKNVTGSVKNQYLQESLIHRGKFRKWVVDKIVDPIFPVGKRKMLKRKLFELNTGKKKTEVPVVADKETIASIKKQLQPYFLEDTKELDVMLGTDFYNKWFEKKMVSEPGN</sequence>
<dbReference type="PANTHER" id="PTHR10605:SF56">
    <property type="entry name" value="BIFUNCTIONAL HEPARAN SULFATE N-DEACETYLASE_N-SULFOTRANSFERASE"/>
    <property type="match status" value="1"/>
</dbReference>
<protein>
    <submittedName>
        <fullName evidence="4">Sulfotransferase domain-containing protein</fullName>
    </submittedName>
</protein>
<evidence type="ECO:0000259" key="3">
    <source>
        <dbReference type="Pfam" id="PF00685"/>
    </source>
</evidence>
<name>A0A5B8V7C6_9BACT</name>
<keyword evidence="1 4" id="KW-0808">Transferase</keyword>
<reference evidence="4 5" key="1">
    <citation type="journal article" date="2016" name="Int. J. Syst. Evol. Microbiol.">
        <title>Panacibacter ginsenosidivorans gen. nov., sp. nov., with ginsenoside converting activity isolated from soil of a ginseng field.</title>
        <authorList>
            <person name="Siddiqi M.Z."/>
            <person name="Muhammad Shafi S."/>
            <person name="Choi K.D."/>
            <person name="Im W.T."/>
        </authorList>
    </citation>
    <scope>NUCLEOTIDE SEQUENCE [LARGE SCALE GENOMIC DNA]</scope>
    <source>
        <strain evidence="4 5">Gsoil1550</strain>
    </source>
</reference>
<dbReference type="InterPro" id="IPR027417">
    <property type="entry name" value="P-loop_NTPase"/>
</dbReference>
<evidence type="ECO:0000256" key="1">
    <source>
        <dbReference type="ARBA" id="ARBA00022679"/>
    </source>
</evidence>
<proteinExistence type="predicted"/>
<dbReference type="Proteomes" id="UP000321533">
    <property type="component" value="Chromosome"/>
</dbReference>
<dbReference type="EMBL" id="CP042435">
    <property type="protein sequence ID" value="QEC67377.1"/>
    <property type="molecule type" value="Genomic_DNA"/>
</dbReference>
<accession>A0A5B8V7C6</accession>